<feature type="region of interest" description="Disordered" evidence="1">
    <location>
        <begin position="76"/>
        <end position="110"/>
    </location>
</feature>
<proteinExistence type="predicted"/>
<dbReference type="Proteomes" id="UP000094526">
    <property type="component" value="Unassembled WGS sequence"/>
</dbReference>
<name>A0A1C1CXB2_9EURO</name>
<evidence type="ECO:0000313" key="3">
    <source>
        <dbReference type="Proteomes" id="UP000094526"/>
    </source>
</evidence>
<accession>A0A1C1CXB2</accession>
<feature type="compositionally biased region" description="Polar residues" evidence="1">
    <location>
        <begin position="85"/>
        <end position="110"/>
    </location>
</feature>
<gene>
    <name evidence="2" type="ORF">CLCR_11040</name>
</gene>
<feature type="region of interest" description="Disordered" evidence="1">
    <location>
        <begin position="1"/>
        <end position="23"/>
    </location>
</feature>
<evidence type="ECO:0000313" key="2">
    <source>
        <dbReference type="EMBL" id="OCT53217.1"/>
    </source>
</evidence>
<dbReference type="EMBL" id="LGRB01000008">
    <property type="protein sequence ID" value="OCT53217.1"/>
    <property type="molecule type" value="Genomic_DNA"/>
</dbReference>
<reference evidence="3" key="1">
    <citation type="submission" date="2015-07" db="EMBL/GenBank/DDBJ databases">
        <authorList>
            <person name="Teixeira M.M."/>
            <person name="Souza R.C."/>
            <person name="Almeida L.G."/>
            <person name="Vicente V.A."/>
            <person name="de Hoog S."/>
            <person name="Bocca A.L."/>
            <person name="de Almeida S.R."/>
            <person name="Vasconcelos A.T."/>
            <person name="Felipe M.S."/>
        </authorList>
    </citation>
    <scope>NUCLEOTIDE SEQUENCE [LARGE SCALE GENOMIC DNA]</scope>
    <source>
        <strain evidence="3">KSF</strain>
    </source>
</reference>
<organism evidence="2 3">
    <name type="scientific">Cladophialophora carrionii</name>
    <dbReference type="NCBI Taxonomy" id="86049"/>
    <lineage>
        <taxon>Eukaryota</taxon>
        <taxon>Fungi</taxon>
        <taxon>Dikarya</taxon>
        <taxon>Ascomycota</taxon>
        <taxon>Pezizomycotina</taxon>
        <taxon>Eurotiomycetes</taxon>
        <taxon>Chaetothyriomycetidae</taxon>
        <taxon>Chaetothyriales</taxon>
        <taxon>Herpotrichiellaceae</taxon>
        <taxon>Cladophialophora</taxon>
    </lineage>
</organism>
<dbReference type="AlphaFoldDB" id="A0A1C1CXB2"/>
<comment type="caution">
    <text evidence="2">The sequence shown here is derived from an EMBL/GenBank/DDBJ whole genome shotgun (WGS) entry which is preliminary data.</text>
</comment>
<keyword evidence="3" id="KW-1185">Reference proteome</keyword>
<protein>
    <submittedName>
        <fullName evidence="2">Uncharacterized protein</fullName>
    </submittedName>
</protein>
<dbReference type="VEuPathDB" id="FungiDB:CLCR_11040"/>
<sequence length="110" mass="11875">MNTLDPSLSDAASLGSRKEDKKLSQTVWEVLMTVPVFRELPLPRPQLADGIRHTEYAPGDPLEPGGNHVAVAVAEANPHLGDGCKSTNQKPRRSSATPQVESSRNTSDMD</sequence>
<evidence type="ECO:0000256" key="1">
    <source>
        <dbReference type="SAM" id="MobiDB-lite"/>
    </source>
</evidence>